<feature type="transmembrane region" description="Helical" evidence="2">
    <location>
        <begin position="371"/>
        <end position="393"/>
    </location>
</feature>
<name>A0ABV1LIC1_9BURK</name>
<proteinExistence type="predicted"/>
<accession>A0ABV1LIC1</accession>
<feature type="compositionally biased region" description="Low complexity" evidence="1">
    <location>
        <begin position="220"/>
        <end position="238"/>
    </location>
</feature>
<feature type="transmembrane region" description="Helical" evidence="2">
    <location>
        <begin position="173"/>
        <end position="195"/>
    </location>
</feature>
<dbReference type="InterPro" id="IPR010645">
    <property type="entry name" value="MFS_4"/>
</dbReference>
<feature type="transmembrane region" description="Helical" evidence="2">
    <location>
        <begin position="405"/>
        <end position="426"/>
    </location>
</feature>
<dbReference type="RefSeq" id="WP_349541643.1">
    <property type="nucleotide sequence ID" value="NZ_JAOALG010000001.1"/>
</dbReference>
<feature type="transmembrane region" description="Helical" evidence="2">
    <location>
        <begin position="340"/>
        <end position="359"/>
    </location>
</feature>
<sequence length="429" mass="44371">MTDFTSQPLPAADTEPHAARRAAFACMITLAIVLGVGRFAFTPLLPLMLSSGALDIRHGGWLASFNYAGYFVGAVTCAALRVQPARMVHVGLVFTVLLTLAMGLTSAFWIWAPVRFVAGVVSAWTFVFASQWGLRRLAELHANEWGGVIYTGPGFGIVGTGLLVSAAGGYGAALGWLGFGAISAVLAACVWRVFVAPVAQGQHGRTTLATSAAPSHGHSANASPTATQAAARAAPTATATTHHPAHRADAFWLVVLYGIPGFGYIITATFLPVIARHALPIGSTWPDLFWPMFGAALIVGALGAARLPSHWDNRTLLAGSYVLQAIGIVLGIVWPTAGGFALGSVLIGLPFTAITLFAMREARRLHGDAAAGLMGYATAAYGLGQIVGPLVAAPVAAHTGSFSPALWLAAGALLLGAVALVAVALIRRR</sequence>
<dbReference type="Pfam" id="PF06779">
    <property type="entry name" value="MFS_4"/>
    <property type="match status" value="2"/>
</dbReference>
<feature type="transmembrane region" description="Helical" evidence="2">
    <location>
        <begin position="61"/>
        <end position="80"/>
    </location>
</feature>
<dbReference type="Proteomes" id="UP001469089">
    <property type="component" value="Unassembled WGS sequence"/>
</dbReference>
<keyword evidence="2" id="KW-0812">Transmembrane</keyword>
<organism evidence="3 4">
    <name type="scientific">Paraburkholderia acidicola</name>
    <dbReference type="NCBI Taxonomy" id="1912599"/>
    <lineage>
        <taxon>Bacteria</taxon>
        <taxon>Pseudomonadati</taxon>
        <taxon>Pseudomonadota</taxon>
        <taxon>Betaproteobacteria</taxon>
        <taxon>Burkholderiales</taxon>
        <taxon>Burkholderiaceae</taxon>
        <taxon>Paraburkholderia</taxon>
    </lineage>
</organism>
<gene>
    <name evidence="3" type="ORF">N0A02_06165</name>
</gene>
<dbReference type="PANTHER" id="PTHR23537:SF1">
    <property type="entry name" value="SUGAR TRANSPORTER"/>
    <property type="match status" value="1"/>
</dbReference>
<feature type="transmembrane region" description="Helical" evidence="2">
    <location>
        <begin position="22"/>
        <end position="41"/>
    </location>
</feature>
<dbReference type="InterPro" id="IPR036259">
    <property type="entry name" value="MFS_trans_sf"/>
</dbReference>
<evidence type="ECO:0000256" key="1">
    <source>
        <dbReference type="SAM" id="MobiDB-lite"/>
    </source>
</evidence>
<evidence type="ECO:0000313" key="3">
    <source>
        <dbReference type="EMBL" id="MEQ5839024.1"/>
    </source>
</evidence>
<reference evidence="3 4" key="1">
    <citation type="journal article" date="2024" name="Chem. Sci.">
        <title>Discovery of a lagriamide polyketide by integrated genome mining, isotopic labeling, and untargeted metabolomics.</title>
        <authorList>
            <person name="Fergusson C.H."/>
            <person name="Saulog J."/>
            <person name="Paulo B.S."/>
            <person name="Wilson D.M."/>
            <person name="Liu D.Y."/>
            <person name="Morehouse N.J."/>
            <person name="Waterworth S."/>
            <person name="Barkei J."/>
            <person name="Gray C.A."/>
            <person name="Kwan J.C."/>
            <person name="Eustaquio A.S."/>
            <person name="Linington R.G."/>
        </authorList>
    </citation>
    <scope>NUCLEOTIDE SEQUENCE [LARGE SCALE GENOMIC DNA]</scope>
    <source>
        <strain evidence="3 4">RL17-338-BIF-B</strain>
    </source>
</reference>
<feature type="region of interest" description="Disordered" evidence="1">
    <location>
        <begin position="207"/>
        <end position="238"/>
    </location>
</feature>
<evidence type="ECO:0000256" key="2">
    <source>
        <dbReference type="SAM" id="Phobius"/>
    </source>
</evidence>
<feature type="transmembrane region" description="Helical" evidence="2">
    <location>
        <begin position="315"/>
        <end position="334"/>
    </location>
</feature>
<dbReference type="PANTHER" id="PTHR23537">
    <property type="match status" value="1"/>
</dbReference>
<feature type="transmembrane region" description="Helical" evidence="2">
    <location>
        <begin position="87"/>
        <end position="110"/>
    </location>
</feature>
<dbReference type="SUPFAM" id="SSF103473">
    <property type="entry name" value="MFS general substrate transporter"/>
    <property type="match status" value="1"/>
</dbReference>
<dbReference type="Gene3D" id="1.20.1250.20">
    <property type="entry name" value="MFS general substrate transporter like domains"/>
    <property type="match status" value="2"/>
</dbReference>
<protein>
    <submittedName>
        <fullName evidence="3">YbfB/YjiJ family MFS transporter</fullName>
    </submittedName>
</protein>
<feature type="transmembrane region" description="Helical" evidence="2">
    <location>
        <begin position="116"/>
        <end position="134"/>
    </location>
</feature>
<evidence type="ECO:0000313" key="4">
    <source>
        <dbReference type="Proteomes" id="UP001469089"/>
    </source>
</evidence>
<keyword evidence="4" id="KW-1185">Reference proteome</keyword>
<feature type="transmembrane region" description="Helical" evidence="2">
    <location>
        <begin position="288"/>
        <end position="308"/>
    </location>
</feature>
<feature type="transmembrane region" description="Helical" evidence="2">
    <location>
        <begin position="250"/>
        <end position="276"/>
    </location>
</feature>
<keyword evidence="2" id="KW-0472">Membrane</keyword>
<feature type="transmembrane region" description="Helical" evidence="2">
    <location>
        <begin position="146"/>
        <end position="167"/>
    </location>
</feature>
<keyword evidence="2" id="KW-1133">Transmembrane helix</keyword>
<comment type="caution">
    <text evidence="3">The sequence shown here is derived from an EMBL/GenBank/DDBJ whole genome shotgun (WGS) entry which is preliminary data.</text>
</comment>
<dbReference type="EMBL" id="JAOALG010000001">
    <property type="protein sequence ID" value="MEQ5839024.1"/>
    <property type="molecule type" value="Genomic_DNA"/>
</dbReference>